<accession>A0A923KJF0</accession>
<keyword evidence="5 16" id="KW-0285">Flavoprotein</keyword>
<feature type="domain" description="FMN-binding" evidence="17">
    <location>
        <begin position="152"/>
        <end position="254"/>
    </location>
</feature>
<keyword evidence="14 16" id="KW-0472">Membrane</keyword>
<gene>
    <name evidence="16" type="primary">nqrC</name>
    <name evidence="18" type="ORF">H7U19_02700</name>
</gene>
<dbReference type="GO" id="GO:0016655">
    <property type="term" value="F:oxidoreductase activity, acting on NAD(P)H, quinone or similar compound as acceptor"/>
    <property type="evidence" value="ECO:0007669"/>
    <property type="project" value="UniProtKB-UniRule"/>
</dbReference>
<evidence type="ECO:0000256" key="4">
    <source>
        <dbReference type="ARBA" id="ARBA00022553"/>
    </source>
</evidence>
<organism evidence="18 19">
    <name type="scientific">Hyunsoonleella aquatilis</name>
    <dbReference type="NCBI Taxonomy" id="2762758"/>
    <lineage>
        <taxon>Bacteria</taxon>
        <taxon>Pseudomonadati</taxon>
        <taxon>Bacteroidota</taxon>
        <taxon>Flavobacteriia</taxon>
        <taxon>Flavobacteriales</taxon>
        <taxon>Flavobacteriaceae</taxon>
    </lineage>
</organism>
<evidence type="ECO:0000256" key="1">
    <source>
        <dbReference type="ARBA" id="ARBA00022448"/>
    </source>
</evidence>
<keyword evidence="1 16" id="KW-0813">Transport</keyword>
<keyword evidence="11 16" id="KW-0915">Sodium</keyword>
<dbReference type="NCBIfam" id="TIGR01938">
    <property type="entry name" value="nqrC"/>
    <property type="match status" value="1"/>
</dbReference>
<keyword evidence="9 16" id="KW-1133">Transmembrane helix</keyword>
<evidence type="ECO:0000256" key="6">
    <source>
        <dbReference type="ARBA" id="ARBA00022643"/>
    </source>
</evidence>
<comment type="cofactor">
    <cofactor evidence="16">
        <name>FMN</name>
        <dbReference type="ChEBI" id="CHEBI:58210"/>
    </cofactor>
</comment>
<reference evidence="18" key="1">
    <citation type="submission" date="2020-08" db="EMBL/GenBank/DDBJ databases">
        <title>Hyunsoonleella sp. strain SJ7 genome sequencing and assembly.</title>
        <authorList>
            <person name="Kim I."/>
        </authorList>
    </citation>
    <scope>NUCLEOTIDE SEQUENCE</scope>
    <source>
        <strain evidence="18">SJ7</strain>
    </source>
</reference>
<evidence type="ECO:0000256" key="14">
    <source>
        <dbReference type="ARBA" id="ARBA00023136"/>
    </source>
</evidence>
<comment type="subcellular location">
    <subcellularLocation>
        <location evidence="16">Cell membrane</location>
        <topology evidence="16">Single-pass membrane protein</topology>
    </subcellularLocation>
</comment>
<comment type="similarity">
    <text evidence="16">Belongs to the NqrC family.</text>
</comment>
<comment type="caution">
    <text evidence="16">Lacks conserved residue(s) required for the propagation of feature annotation.</text>
</comment>
<dbReference type="Pfam" id="PF04205">
    <property type="entry name" value="FMN_bind"/>
    <property type="match status" value="1"/>
</dbReference>
<name>A0A923KJF0_9FLAO</name>
<evidence type="ECO:0000256" key="12">
    <source>
        <dbReference type="ARBA" id="ARBA00023065"/>
    </source>
</evidence>
<keyword evidence="12 16" id="KW-0406">Ion transport</keyword>
<comment type="catalytic activity">
    <reaction evidence="16">
        <text>a ubiquinone + n Na(+)(in) + NADH + H(+) = a ubiquinol + n Na(+)(out) + NAD(+)</text>
        <dbReference type="Rhea" id="RHEA:47748"/>
        <dbReference type="Rhea" id="RHEA-COMP:9565"/>
        <dbReference type="Rhea" id="RHEA-COMP:9566"/>
        <dbReference type="ChEBI" id="CHEBI:15378"/>
        <dbReference type="ChEBI" id="CHEBI:16389"/>
        <dbReference type="ChEBI" id="CHEBI:17976"/>
        <dbReference type="ChEBI" id="CHEBI:29101"/>
        <dbReference type="ChEBI" id="CHEBI:57540"/>
        <dbReference type="ChEBI" id="CHEBI:57945"/>
        <dbReference type="EC" id="7.2.1.1"/>
    </reaction>
</comment>
<dbReference type="PANTHER" id="PTHR37838">
    <property type="entry name" value="NA(+)-TRANSLOCATING NADH-QUINONE REDUCTASE SUBUNIT C"/>
    <property type="match status" value="1"/>
</dbReference>
<keyword evidence="7 16" id="KW-0812">Transmembrane</keyword>
<keyword evidence="8 16" id="KW-1278">Translocase</keyword>
<dbReference type="InterPro" id="IPR010204">
    <property type="entry name" value="NqrC"/>
</dbReference>
<evidence type="ECO:0000313" key="19">
    <source>
        <dbReference type="Proteomes" id="UP000656244"/>
    </source>
</evidence>
<comment type="caution">
    <text evidence="18">The sequence shown here is derived from an EMBL/GenBank/DDBJ whole genome shotgun (WGS) entry which is preliminary data.</text>
</comment>
<protein>
    <recommendedName>
        <fullName evidence="16">Na(+)-translocating NADH-quinone reductase subunit C</fullName>
        <shortName evidence="16">Na(+)-NQR subunit C</shortName>
        <shortName evidence="16">Na(+)-translocating NQR subunit C</shortName>
        <ecNumber evidence="16">7.2.1.1</ecNumber>
    </recommendedName>
    <alternativeName>
        <fullName evidence="16">NQR complex subunit C</fullName>
    </alternativeName>
    <alternativeName>
        <fullName evidence="16">NQR-1 subunit C</fullName>
    </alternativeName>
</protein>
<keyword evidence="6 16" id="KW-0288">FMN</keyword>
<dbReference type="EC" id="7.2.1.1" evidence="16"/>
<keyword evidence="2 16" id="KW-1003">Cell membrane</keyword>
<evidence type="ECO:0000256" key="15">
    <source>
        <dbReference type="ARBA" id="ARBA00023201"/>
    </source>
</evidence>
<sequence length="264" mass="29152">MAIDTDKNSYTILFAIGMVIVVGALLAFTASSLKPTITENERIEKQQNILYAMGINENDESSANFVATADAPELFQKNVVEQWVLESQDGELTKQMSREEYMKANNGQEPYLINIKKQKSNAKDGGVRKLPLFVGKDKNGNKVYVAPIYGKGLWDAIWGYVAMDDKMVVKGAYFDHKGETPGLGANIKQRFFMDDFIGEHLLSEDGAFKGITVAKGNADPKNENKTDNEVDAIAGATITGDGVTAMIKSDLKLYKPYFDNLLKN</sequence>
<evidence type="ECO:0000256" key="2">
    <source>
        <dbReference type="ARBA" id="ARBA00022475"/>
    </source>
</evidence>
<dbReference type="GO" id="GO:0010181">
    <property type="term" value="F:FMN binding"/>
    <property type="evidence" value="ECO:0007669"/>
    <property type="project" value="UniProtKB-UniRule"/>
</dbReference>
<keyword evidence="19" id="KW-1185">Reference proteome</keyword>
<evidence type="ECO:0000256" key="13">
    <source>
        <dbReference type="ARBA" id="ARBA00023075"/>
    </source>
</evidence>
<evidence type="ECO:0000256" key="3">
    <source>
        <dbReference type="ARBA" id="ARBA00022519"/>
    </source>
</evidence>
<evidence type="ECO:0000256" key="16">
    <source>
        <dbReference type="HAMAP-Rule" id="MF_00427"/>
    </source>
</evidence>
<evidence type="ECO:0000256" key="9">
    <source>
        <dbReference type="ARBA" id="ARBA00022989"/>
    </source>
</evidence>
<keyword evidence="13 16" id="KW-0830">Ubiquinone</keyword>
<dbReference type="GO" id="GO:0006814">
    <property type="term" value="P:sodium ion transport"/>
    <property type="evidence" value="ECO:0007669"/>
    <property type="project" value="UniProtKB-UniRule"/>
</dbReference>
<dbReference type="AlphaFoldDB" id="A0A923KJF0"/>
<keyword evidence="4 16" id="KW-0597">Phosphoprotein</keyword>
<dbReference type="Proteomes" id="UP000656244">
    <property type="component" value="Unassembled WGS sequence"/>
</dbReference>
<evidence type="ECO:0000313" key="18">
    <source>
        <dbReference type="EMBL" id="MBC3757297.1"/>
    </source>
</evidence>
<proteinExistence type="inferred from homology"/>
<evidence type="ECO:0000256" key="11">
    <source>
        <dbReference type="ARBA" id="ARBA00023053"/>
    </source>
</evidence>
<evidence type="ECO:0000256" key="8">
    <source>
        <dbReference type="ARBA" id="ARBA00022967"/>
    </source>
</evidence>
<keyword evidence="15 16" id="KW-0739">Sodium transport</keyword>
<feature type="transmembrane region" description="Helical" evidence="16">
    <location>
        <begin position="12"/>
        <end position="33"/>
    </location>
</feature>
<evidence type="ECO:0000256" key="7">
    <source>
        <dbReference type="ARBA" id="ARBA00022692"/>
    </source>
</evidence>
<evidence type="ECO:0000256" key="5">
    <source>
        <dbReference type="ARBA" id="ARBA00022630"/>
    </source>
</evidence>
<evidence type="ECO:0000256" key="10">
    <source>
        <dbReference type="ARBA" id="ARBA00023027"/>
    </source>
</evidence>
<comment type="function">
    <text evidence="16">NQR complex catalyzes the reduction of ubiquinone-1 to ubiquinol by two successive reactions, coupled with the transport of Na(+) ions from the cytoplasm to the periplasm. NqrA to NqrE are probably involved in the second step, the conversion of ubisemiquinone to ubiquinol.</text>
</comment>
<comment type="subunit">
    <text evidence="16">Composed of six subunits; NqrA, NqrB, NqrC, NqrD, NqrE and NqrF.</text>
</comment>
<dbReference type="PANTHER" id="PTHR37838:SF1">
    <property type="entry name" value="NA(+)-TRANSLOCATING NADH-QUINONE REDUCTASE SUBUNIT C"/>
    <property type="match status" value="1"/>
</dbReference>
<dbReference type="GO" id="GO:0005886">
    <property type="term" value="C:plasma membrane"/>
    <property type="evidence" value="ECO:0007669"/>
    <property type="project" value="UniProtKB-SubCell"/>
</dbReference>
<feature type="modified residue" description="FMN phosphoryl threonine" evidence="16">
    <location>
        <position position="237"/>
    </location>
</feature>
<dbReference type="HAMAP" id="MF_00427">
    <property type="entry name" value="NqrC"/>
    <property type="match status" value="1"/>
</dbReference>
<dbReference type="RefSeq" id="WP_186558375.1">
    <property type="nucleotide sequence ID" value="NZ_JACNMF010000001.1"/>
</dbReference>
<keyword evidence="3" id="KW-0997">Cell inner membrane</keyword>
<dbReference type="EMBL" id="JACNMF010000001">
    <property type="protein sequence ID" value="MBC3757297.1"/>
    <property type="molecule type" value="Genomic_DNA"/>
</dbReference>
<evidence type="ECO:0000259" key="17">
    <source>
        <dbReference type="SMART" id="SM00900"/>
    </source>
</evidence>
<dbReference type="InterPro" id="IPR007329">
    <property type="entry name" value="FMN-bd"/>
</dbReference>
<dbReference type="NCBIfam" id="NF003753">
    <property type="entry name" value="PRK05346.2-4"/>
    <property type="match status" value="1"/>
</dbReference>
<keyword evidence="10 16" id="KW-0520">NAD</keyword>
<dbReference type="SMART" id="SM00900">
    <property type="entry name" value="FMN_bind"/>
    <property type="match status" value="1"/>
</dbReference>